<evidence type="ECO:0000256" key="4">
    <source>
        <dbReference type="ARBA" id="ARBA00024346"/>
    </source>
</evidence>
<evidence type="ECO:0000256" key="5">
    <source>
        <dbReference type="ARBA" id="ARBA00024416"/>
    </source>
</evidence>
<name>A0ABU7JJ31_9GAMM</name>
<dbReference type="InterPro" id="IPR016633">
    <property type="entry name" value="EarP"/>
</dbReference>
<protein>
    <recommendedName>
        <fullName evidence="5">Protein-arginine rhamnosyltransferase</fullName>
    </recommendedName>
    <alternativeName>
        <fullName evidence="6">EF-P arginine rhamnosyltransferase</fullName>
    </alternativeName>
</protein>
<evidence type="ECO:0000256" key="1">
    <source>
        <dbReference type="ARBA" id="ARBA00022676"/>
    </source>
</evidence>
<evidence type="ECO:0000256" key="7">
    <source>
        <dbReference type="ARBA" id="ARBA00048472"/>
    </source>
</evidence>
<keyword evidence="1" id="KW-0328">Glycosyltransferase</keyword>
<comment type="caution">
    <text evidence="8">The sequence shown here is derived from an EMBL/GenBank/DDBJ whole genome shotgun (WGS) entry which is preliminary data.</text>
</comment>
<sequence length="387" mass="44454">MMRWDIFCRVIDNFGDIGVCWRLARQLSSEHGCKVRLWVDDLLSFQRICAEVQPGLSRQVLTEGVEVWHWQPEPDALIQQAGCAEVVIEAFACELPEGYLHAMAAAPVKPVWLNLEYLSAESWVLDCHALPSPHPSLPLQKHFFFPGFLPGTGGLLREGRLIDDMTAWLQQGGKKRLLGKLGIAEPERYQQLICLFAYRHSELLSLLSTWAEQEARQLCLVPEGALADELRALLPELTARSWVQLGNTTLQVLPFINQQQFDQLLWCADINFVRGEDSLVRAIWAGKPFVWQLYPQDEDAHLDKLQAFWHCFAAGMEDALQQALWQFWLNWNQQAALVAPWQQLTGLRPEWQWHCLKWRGQLCQQGDLAKNLVRFVENKFILTANFS</sequence>
<evidence type="ECO:0000256" key="6">
    <source>
        <dbReference type="ARBA" id="ARBA00030025"/>
    </source>
</evidence>
<evidence type="ECO:0000256" key="3">
    <source>
        <dbReference type="ARBA" id="ARBA00024303"/>
    </source>
</evidence>
<comment type="function">
    <text evidence="3">Protein-arginine rhamnosyltransferase that catalyzes the transfer of a single rhamnose to elongation factor P (EF-P) on 'Lys-32', a modification required for EF-P-dependent rescue of polyproline stalled ribosomes.</text>
</comment>
<keyword evidence="9" id="KW-1185">Reference proteome</keyword>
<keyword evidence="8" id="KW-0251">Elongation factor</keyword>
<keyword evidence="2" id="KW-0808">Transferase</keyword>
<dbReference type="EMBL" id="JAUGZK010000015">
    <property type="protein sequence ID" value="MEE2025687.1"/>
    <property type="molecule type" value="Genomic_DNA"/>
</dbReference>
<comment type="catalytic activity">
    <reaction evidence="7">
        <text>dTDP-beta-L-rhamnose + L-arginyl-[protein] = N(omega)-(alpha-L-rhamnosyl)-L-arginyl-[protein] + dTDP + H(+)</text>
        <dbReference type="Rhea" id="RHEA:66692"/>
        <dbReference type="Rhea" id="RHEA-COMP:10532"/>
        <dbReference type="Rhea" id="RHEA-COMP:17096"/>
        <dbReference type="ChEBI" id="CHEBI:15378"/>
        <dbReference type="ChEBI" id="CHEBI:29965"/>
        <dbReference type="ChEBI" id="CHEBI:57510"/>
        <dbReference type="ChEBI" id="CHEBI:58369"/>
        <dbReference type="ChEBI" id="CHEBI:167445"/>
    </reaction>
    <physiologicalReaction direction="left-to-right" evidence="7">
        <dbReference type="Rhea" id="RHEA:66693"/>
    </physiologicalReaction>
</comment>
<organism evidence="8 9">
    <name type="scientific">Alkalimonas mucilaginosa</name>
    <dbReference type="NCBI Taxonomy" id="3057676"/>
    <lineage>
        <taxon>Bacteria</taxon>
        <taxon>Pseudomonadati</taxon>
        <taxon>Pseudomonadota</taxon>
        <taxon>Gammaproteobacteria</taxon>
        <taxon>Alkalimonas</taxon>
    </lineage>
</organism>
<keyword evidence="8" id="KW-0648">Protein biosynthesis</keyword>
<evidence type="ECO:0000256" key="2">
    <source>
        <dbReference type="ARBA" id="ARBA00022679"/>
    </source>
</evidence>
<dbReference type="Pfam" id="PF10093">
    <property type="entry name" value="EarP"/>
    <property type="match status" value="1"/>
</dbReference>
<accession>A0ABU7JJ31</accession>
<dbReference type="Proteomes" id="UP001339167">
    <property type="component" value="Unassembled WGS sequence"/>
</dbReference>
<gene>
    <name evidence="8" type="primary">earP</name>
    <name evidence="8" type="ORF">QWF21_15725</name>
</gene>
<dbReference type="RefSeq" id="WP_330088999.1">
    <property type="nucleotide sequence ID" value="NZ_JAUGZK010000015.1"/>
</dbReference>
<dbReference type="PIRSF" id="PIRSF015557">
    <property type="entry name" value="UCP015557"/>
    <property type="match status" value="1"/>
</dbReference>
<reference evidence="8 9" key="1">
    <citation type="submission" date="2023-06" db="EMBL/GenBank/DDBJ databases">
        <title>Alkalimonas sp., MEB004 an alkaliphilic bacterium isolated from Lonar Lake, India.</title>
        <authorList>
            <person name="Joshi A."/>
            <person name="Thite S."/>
        </authorList>
    </citation>
    <scope>NUCLEOTIDE SEQUENCE [LARGE SCALE GENOMIC DNA]</scope>
    <source>
        <strain evidence="8 9">MEB004</strain>
    </source>
</reference>
<proteinExistence type="inferred from homology"/>
<evidence type="ECO:0000313" key="9">
    <source>
        <dbReference type="Proteomes" id="UP001339167"/>
    </source>
</evidence>
<dbReference type="NCBIfam" id="TIGR03837">
    <property type="entry name" value="efp_Arg_rhamno"/>
    <property type="match status" value="1"/>
</dbReference>
<dbReference type="GO" id="GO:0003746">
    <property type="term" value="F:translation elongation factor activity"/>
    <property type="evidence" value="ECO:0007669"/>
    <property type="project" value="UniProtKB-KW"/>
</dbReference>
<comment type="similarity">
    <text evidence="4">Belongs to the glycosyltransferase 104 family.</text>
</comment>
<evidence type="ECO:0000313" key="8">
    <source>
        <dbReference type="EMBL" id="MEE2025687.1"/>
    </source>
</evidence>